<reference evidence="4 5" key="1">
    <citation type="submission" date="2015-07" db="EMBL/GenBank/DDBJ databases">
        <title>The genome of Habropoda laboriosa.</title>
        <authorList>
            <person name="Pan H."/>
            <person name="Kapheim K."/>
        </authorList>
    </citation>
    <scope>NUCLEOTIDE SEQUENCE [LARGE SCALE GENOMIC DNA]</scope>
    <source>
        <strain evidence="4">0110345459</strain>
    </source>
</reference>
<dbReference type="AlphaFoldDB" id="A0A0L7QY28"/>
<feature type="domain" description="PIH1 N-terminal" evidence="3">
    <location>
        <begin position="33"/>
        <end position="180"/>
    </location>
</feature>
<dbReference type="GO" id="GO:0097255">
    <property type="term" value="C:R2TP complex"/>
    <property type="evidence" value="ECO:0007669"/>
    <property type="project" value="TreeGrafter"/>
</dbReference>
<dbReference type="InterPro" id="IPR012981">
    <property type="entry name" value="PIH1_N"/>
</dbReference>
<protein>
    <submittedName>
        <fullName evidence="4">PIH1 domain-containing protein 1</fullName>
    </submittedName>
</protein>
<sequence>MNNRTFLDIDDTILTKNLILPENASRDDNLIKQSDSKPFLVIQPTPGICIKTKTDAGEKIFLNICVSDKMPQPDDISDAKLFEILSEENPQFVIPMSIGSERLESDRGGYPCKTYDIAINTTYFEKCQRKQIFLFFTISVVMEGVLDKFNISFNTQDYAILKNRKVMGKLHQHIIKNREPRIHLQTQKPLIEEINSTTDINEKKDKVNQSKIISSEIVSNSERNYVLLKQPLEGPPTHLIGLFEISKGITKKEVEVFLDQDRIVVTVEKTGLTYDLSIPYTINVAHAKCFLDKDLGVLRLDMPIESALDNIQTN</sequence>
<dbReference type="InterPro" id="IPR050734">
    <property type="entry name" value="PIH1/Kintoun_subfamily"/>
</dbReference>
<dbReference type="Proteomes" id="UP000053825">
    <property type="component" value="Unassembled WGS sequence"/>
</dbReference>
<dbReference type="STRING" id="597456.A0A0L7QY28"/>
<name>A0A0L7QY28_9HYME</name>
<dbReference type="PANTHER" id="PTHR22997:SF0">
    <property type="entry name" value="PIH1 DOMAIN-CONTAINING PROTEIN 1"/>
    <property type="match status" value="1"/>
</dbReference>
<proteinExistence type="inferred from homology"/>
<evidence type="ECO:0000259" key="3">
    <source>
        <dbReference type="Pfam" id="PF08190"/>
    </source>
</evidence>
<comment type="similarity">
    <text evidence="1">Belongs to the PIH1 family.</text>
</comment>
<gene>
    <name evidence="4" type="ORF">WH47_03163</name>
</gene>
<evidence type="ECO:0000313" key="4">
    <source>
        <dbReference type="EMBL" id="KOC63518.1"/>
    </source>
</evidence>
<keyword evidence="5" id="KW-1185">Reference proteome</keyword>
<dbReference type="GO" id="GO:0006364">
    <property type="term" value="P:rRNA processing"/>
    <property type="evidence" value="ECO:0007669"/>
    <property type="project" value="TreeGrafter"/>
</dbReference>
<evidence type="ECO:0000313" key="5">
    <source>
        <dbReference type="Proteomes" id="UP000053825"/>
    </source>
</evidence>
<dbReference type="OrthoDB" id="5135119at2759"/>
<dbReference type="GO" id="GO:0000492">
    <property type="term" value="P:box C/D snoRNP assembly"/>
    <property type="evidence" value="ECO:0007669"/>
    <property type="project" value="TreeGrafter"/>
</dbReference>
<dbReference type="PANTHER" id="PTHR22997">
    <property type="entry name" value="PIH1 DOMAIN-CONTAINING PROTEIN 1"/>
    <property type="match status" value="1"/>
</dbReference>
<evidence type="ECO:0000256" key="2">
    <source>
        <dbReference type="ARBA" id="ARBA00046233"/>
    </source>
</evidence>
<dbReference type="EMBL" id="KQ414697">
    <property type="protein sequence ID" value="KOC63518.1"/>
    <property type="molecule type" value="Genomic_DNA"/>
</dbReference>
<accession>A0A0L7QY28</accession>
<dbReference type="GO" id="GO:0005737">
    <property type="term" value="C:cytoplasm"/>
    <property type="evidence" value="ECO:0007669"/>
    <property type="project" value="TreeGrafter"/>
</dbReference>
<dbReference type="GO" id="GO:1990904">
    <property type="term" value="C:ribonucleoprotein complex"/>
    <property type="evidence" value="ECO:0007669"/>
    <property type="project" value="TreeGrafter"/>
</dbReference>
<dbReference type="Pfam" id="PF08190">
    <property type="entry name" value="PIH1"/>
    <property type="match status" value="1"/>
</dbReference>
<comment type="function">
    <text evidence="2">Involved in the assembly of C/D box small nucleolar ribonucleoprotein (snoRNP) particles. Recruits the SWI/SNF complex to the core promoter of rRNA genes and enhances pre-rRNA transcription. Mediates interaction of TELO2 with the R2TP complex which is necessary for the stability of MTOR and SMG1. Positively regulates the assembly and activity of the mTORC1 complex.</text>
</comment>
<organism evidence="4 5">
    <name type="scientific">Habropoda laboriosa</name>
    <dbReference type="NCBI Taxonomy" id="597456"/>
    <lineage>
        <taxon>Eukaryota</taxon>
        <taxon>Metazoa</taxon>
        <taxon>Ecdysozoa</taxon>
        <taxon>Arthropoda</taxon>
        <taxon>Hexapoda</taxon>
        <taxon>Insecta</taxon>
        <taxon>Pterygota</taxon>
        <taxon>Neoptera</taxon>
        <taxon>Endopterygota</taxon>
        <taxon>Hymenoptera</taxon>
        <taxon>Apocrita</taxon>
        <taxon>Aculeata</taxon>
        <taxon>Apoidea</taxon>
        <taxon>Anthophila</taxon>
        <taxon>Apidae</taxon>
        <taxon>Habropoda</taxon>
    </lineage>
</organism>
<evidence type="ECO:0000256" key="1">
    <source>
        <dbReference type="ARBA" id="ARBA00008511"/>
    </source>
</evidence>